<evidence type="ECO:0000313" key="2">
    <source>
        <dbReference type="Proteomes" id="UP000317365"/>
    </source>
</evidence>
<gene>
    <name evidence="1" type="ORF">EXZ61_12965</name>
</gene>
<accession>A0A515EQR2</accession>
<dbReference type="RefSeq" id="WP_142812161.1">
    <property type="nucleotide sequence ID" value="NZ_CP036282.1"/>
</dbReference>
<protein>
    <recommendedName>
        <fullName evidence="3">Ankyrin repeat domain-containing protein</fullName>
    </recommendedName>
</protein>
<reference evidence="2" key="1">
    <citation type="submission" date="2019-02" db="EMBL/GenBank/DDBJ databases">
        <title>Complete genome sequence of Rhodoferax sp. Gr-4.</title>
        <authorList>
            <person name="Jin L."/>
        </authorList>
    </citation>
    <scope>NUCLEOTIDE SEQUENCE [LARGE SCALE GENOMIC DNA]</scope>
    <source>
        <strain evidence="2">Gr-4</strain>
    </source>
</reference>
<dbReference type="Gene3D" id="1.25.40.20">
    <property type="entry name" value="Ankyrin repeat-containing domain"/>
    <property type="match status" value="1"/>
</dbReference>
<proteinExistence type="predicted"/>
<dbReference type="EMBL" id="CP036282">
    <property type="protein sequence ID" value="QDL55001.1"/>
    <property type="molecule type" value="Genomic_DNA"/>
</dbReference>
<sequence length="492" mass="54443">MATQTLNKQALSDIASLQSYAPRQAALDLLAQGCMEEFLDWELGEGYVAANGEPKQVEERFAVATRRQALLNELALDGALYGRISDVAQGKEEDALLRLALERIPYLFASPLEIALRTAPIEAFEKTLLSWSSPERRFFGIDGSSKDGHGWQSFSIRSSILDKKQSSRALFDIGQRLKRHSLLTLALLLGKTEHAVALCRHGLRPDSQNEWDDVFSALQSFKGLTPDQQTWLTGCVEPKTIQAIEWLIEQDNLFNAMEEAAEELEAPQGIPKLGELLDQGASFSYYPMIKAMEWGQLDLLERMFKSGGNPNVTYKSGAPLMARIAGDEYFTLEALDLFLKYGTNPTMGEGAESYFGDGWNLSALASFVWSGRFEHLKKACDGPVAPIALRRDKAGYEPSFGDTKKKSKKPKVYYSQMLALALQKDHGAMAAWMIQKHGCRLDDLEPENGEPCSAFGQGDTIEEAKAAQLQAEMKASLPKPELRTTSSLANTP</sequence>
<reference evidence="2" key="2">
    <citation type="journal article" date="2020" name="Int. J. Syst. Evol. Microbiol.">
        <title>Genomic insights into a novel species Rhodoferax aquaticus sp. nov., isolated from freshwater.</title>
        <authorList>
            <person name="Li T."/>
            <person name="Zhuo Y."/>
            <person name="Jin C.Z."/>
            <person name="Wu X."/>
            <person name="Ko S.R."/>
            <person name="Jin F.J."/>
            <person name="Ahn C.Y."/>
            <person name="Oh H.M."/>
            <person name="Lee H.G."/>
            <person name="Jin L."/>
        </authorList>
    </citation>
    <scope>NUCLEOTIDE SEQUENCE [LARGE SCALE GENOMIC DNA]</scope>
    <source>
        <strain evidence="2">Gr-4</strain>
    </source>
</reference>
<evidence type="ECO:0000313" key="1">
    <source>
        <dbReference type="EMBL" id="QDL55001.1"/>
    </source>
</evidence>
<evidence type="ECO:0008006" key="3">
    <source>
        <dbReference type="Google" id="ProtNLM"/>
    </source>
</evidence>
<dbReference type="KEGG" id="rhg:EXZ61_12965"/>
<dbReference type="AlphaFoldDB" id="A0A515EQR2"/>
<keyword evidence="2" id="KW-1185">Reference proteome</keyword>
<organism evidence="1 2">
    <name type="scientific">Rhodoferax aquaticus</name>
    <dbReference type="NCBI Taxonomy" id="2527691"/>
    <lineage>
        <taxon>Bacteria</taxon>
        <taxon>Pseudomonadati</taxon>
        <taxon>Pseudomonadota</taxon>
        <taxon>Betaproteobacteria</taxon>
        <taxon>Burkholderiales</taxon>
        <taxon>Comamonadaceae</taxon>
        <taxon>Rhodoferax</taxon>
    </lineage>
</organism>
<dbReference type="Proteomes" id="UP000317365">
    <property type="component" value="Chromosome"/>
</dbReference>
<dbReference type="InterPro" id="IPR036770">
    <property type="entry name" value="Ankyrin_rpt-contain_sf"/>
</dbReference>
<name>A0A515EQR2_9BURK</name>
<dbReference type="SUPFAM" id="SSF48403">
    <property type="entry name" value="Ankyrin repeat"/>
    <property type="match status" value="1"/>
</dbReference>